<evidence type="ECO:0000256" key="1">
    <source>
        <dbReference type="ARBA" id="ARBA00010761"/>
    </source>
</evidence>
<dbReference type="NCBIfam" id="TIGR01009">
    <property type="entry name" value="rpsC_bact"/>
    <property type="match status" value="1"/>
</dbReference>
<sequence length="230" mass="25692">MGHKISPTSLRLDITQTWKSRWFSRNETPRILKEDHDIRSFIQNNYKKAGILSVDIERYANQINIIIRTARPGVLIGRGGTGVEDLRKKIQRSLKLATPPRISIPTEDVNSLANSAQAIAANIAELMEKRMPYRRTVKQSLEQIMQGRIKGAKISVGGRLDGADIARTETFQKGKLPLHTLRADIDFARATAFTTYGTVGVKVWIYKGDVLEGRGEAKKQPALAPDTQKS</sequence>
<keyword evidence="4 8" id="KW-0689">Ribosomal protein</keyword>
<dbReference type="Pfam" id="PF07650">
    <property type="entry name" value="KH_2"/>
    <property type="match status" value="1"/>
</dbReference>
<comment type="caution">
    <text evidence="11">The sequence shown here is derived from an EMBL/GenBank/DDBJ whole genome shotgun (WGS) entry which is preliminary data.</text>
</comment>
<accession>A0A1F5P5F3</accession>
<dbReference type="InterPro" id="IPR004044">
    <property type="entry name" value="KH_dom_type_2"/>
</dbReference>
<dbReference type="GO" id="GO:0019843">
    <property type="term" value="F:rRNA binding"/>
    <property type="evidence" value="ECO:0007669"/>
    <property type="project" value="UniProtKB-UniRule"/>
</dbReference>
<keyword evidence="5 8" id="KW-0687">Ribonucleoprotein</keyword>
<gene>
    <name evidence="8" type="primary">rpsC</name>
    <name evidence="11" type="ORF">A3J48_02960</name>
</gene>
<dbReference type="AlphaFoldDB" id="A0A1F5P5F3"/>
<dbReference type="InterPro" id="IPR009019">
    <property type="entry name" value="KH_sf_prok-type"/>
</dbReference>
<reference evidence="11 12" key="1">
    <citation type="journal article" date="2016" name="Nat. Commun.">
        <title>Thousands of microbial genomes shed light on interconnected biogeochemical processes in an aquifer system.</title>
        <authorList>
            <person name="Anantharaman K."/>
            <person name="Brown C.T."/>
            <person name="Hug L.A."/>
            <person name="Sharon I."/>
            <person name="Castelle C.J."/>
            <person name="Probst A.J."/>
            <person name="Thomas B.C."/>
            <person name="Singh A."/>
            <person name="Wilkins M.J."/>
            <person name="Karaoz U."/>
            <person name="Brodie E.L."/>
            <person name="Williams K.H."/>
            <person name="Hubbard S.S."/>
            <person name="Banfield J.F."/>
        </authorList>
    </citation>
    <scope>NUCLEOTIDE SEQUENCE [LARGE SCALE GENOMIC DNA]</scope>
</reference>
<dbReference type="GO" id="GO:0022627">
    <property type="term" value="C:cytosolic small ribosomal subunit"/>
    <property type="evidence" value="ECO:0007669"/>
    <property type="project" value="TreeGrafter"/>
</dbReference>
<keyword evidence="2 8" id="KW-0699">rRNA-binding</keyword>
<comment type="function">
    <text evidence="6 8">Binds the lower part of the 30S subunit head. Binds mRNA in the 70S ribosome, positioning it for translation.</text>
</comment>
<dbReference type="CDD" id="cd02412">
    <property type="entry name" value="KH-II_30S_S3"/>
    <property type="match status" value="1"/>
</dbReference>
<dbReference type="SMART" id="SM00322">
    <property type="entry name" value="KH"/>
    <property type="match status" value="1"/>
</dbReference>
<dbReference type="Gene3D" id="3.30.1140.32">
    <property type="entry name" value="Ribosomal protein S3, C-terminal domain"/>
    <property type="match status" value="1"/>
</dbReference>
<keyword evidence="3 8" id="KW-0694">RNA-binding</keyword>
<dbReference type="InterPro" id="IPR057258">
    <property type="entry name" value="Ribosomal_uS3"/>
</dbReference>
<evidence type="ECO:0000256" key="5">
    <source>
        <dbReference type="ARBA" id="ARBA00023274"/>
    </source>
</evidence>
<dbReference type="GO" id="GO:0003729">
    <property type="term" value="F:mRNA binding"/>
    <property type="evidence" value="ECO:0007669"/>
    <property type="project" value="UniProtKB-UniRule"/>
</dbReference>
<dbReference type="GO" id="GO:0003735">
    <property type="term" value="F:structural constituent of ribosome"/>
    <property type="evidence" value="ECO:0007669"/>
    <property type="project" value="InterPro"/>
</dbReference>
<dbReference type="InterPro" id="IPR018280">
    <property type="entry name" value="Ribosomal_uS3_CS"/>
</dbReference>
<dbReference type="PROSITE" id="PS00548">
    <property type="entry name" value="RIBOSOMAL_S3"/>
    <property type="match status" value="1"/>
</dbReference>
<dbReference type="EMBL" id="MFES01000027">
    <property type="protein sequence ID" value="OGE85109.1"/>
    <property type="molecule type" value="Genomic_DNA"/>
</dbReference>
<dbReference type="InterPro" id="IPR036419">
    <property type="entry name" value="Ribosomal_S3_C_sf"/>
</dbReference>
<dbReference type="PROSITE" id="PS50084">
    <property type="entry name" value="KH_TYPE_1"/>
    <property type="match status" value="1"/>
</dbReference>
<evidence type="ECO:0000256" key="7">
    <source>
        <dbReference type="ARBA" id="ARBA00035257"/>
    </source>
</evidence>
<protein>
    <recommendedName>
        <fullName evidence="7 8">Small ribosomal subunit protein uS3</fullName>
    </recommendedName>
</protein>
<dbReference type="HAMAP" id="MF_01309_B">
    <property type="entry name" value="Ribosomal_uS3_B"/>
    <property type="match status" value="1"/>
</dbReference>
<dbReference type="InterPro" id="IPR015946">
    <property type="entry name" value="KH_dom-like_a/b"/>
</dbReference>
<dbReference type="Pfam" id="PF00189">
    <property type="entry name" value="Ribosomal_S3_C"/>
    <property type="match status" value="1"/>
</dbReference>
<dbReference type="Gene3D" id="3.30.300.20">
    <property type="match status" value="1"/>
</dbReference>
<evidence type="ECO:0000313" key="12">
    <source>
        <dbReference type="Proteomes" id="UP000176786"/>
    </source>
</evidence>
<evidence type="ECO:0000256" key="8">
    <source>
        <dbReference type="HAMAP-Rule" id="MF_01309"/>
    </source>
</evidence>
<organism evidence="11 12">
    <name type="scientific">Candidatus Doudnabacteria bacterium RIFCSPHIGHO2_02_FULL_46_11</name>
    <dbReference type="NCBI Taxonomy" id="1817832"/>
    <lineage>
        <taxon>Bacteria</taxon>
        <taxon>Candidatus Doudnaibacteriota</taxon>
    </lineage>
</organism>
<evidence type="ECO:0000259" key="10">
    <source>
        <dbReference type="PROSITE" id="PS50823"/>
    </source>
</evidence>
<feature type="domain" description="KH type-2" evidence="10">
    <location>
        <begin position="38"/>
        <end position="110"/>
    </location>
</feature>
<dbReference type="SUPFAM" id="SSF54814">
    <property type="entry name" value="Prokaryotic type KH domain (KH-domain type II)"/>
    <property type="match status" value="1"/>
</dbReference>
<evidence type="ECO:0000313" key="11">
    <source>
        <dbReference type="EMBL" id="OGE85109.1"/>
    </source>
</evidence>
<comment type="similarity">
    <text evidence="1 8 9">Belongs to the universal ribosomal protein uS3 family.</text>
</comment>
<dbReference type="FunFam" id="3.30.300.20:FF:000001">
    <property type="entry name" value="30S ribosomal protein S3"/>
    <property type="match status" value="1"/>
</dbReference>
<proteinExistence type="inferred from homology"/>
<dbReference type="SUPFAM" id="SSF54821">
    <property type="entry name" value="Ribosomal protein S3 C-terminal domain"/>
    <property type="match status" value="1"/>
</dbReference>
<name>A0A1F5P5F3_9BACT</name>
<dbReference type="Proteomes" id="UP000176786">
    <property type="component" value="Unassembled WGS sequence"/>
</dbReference>
<dbReference type="GO" id="GO:0006412">
    <property type="term" value="P:translation"/>
    <property type="evidence" value="ECO:0007669"/>
    <property type="project" value="UniProtKB-UniRule"/>
</dbReference>
<dbReference type="InterPro" id="IPR004087">
    <property type="entry name" value="KH_dom"/>
</dbReference>
<evidence type="ECO:0000256" key="6">
    <source>
        <dbReference type="ARBA" id="ARBA00024998"/>
    </source>
</evidence>
<dbReference type="STRING" id="1817832.A3J48_02960"/>
<comment type="subunit">
    <text evidence="8">Part of the 30S ribosomal subunit. Forms a tight complex with proteins S10 and S14.</text>
</comment>
<evidence type="ECO:0000256" key="2">
    <source>
        <dbReference type="ARBA" id="ARBA00022730"/>
    </source>
</evidence>
<evidence type="ECO:0000256" key="4">
    <source>
        <dbReference type="ARBA" id="ARBA00022980"/>
    </source>
</evidence>
<dbReference type="InterPro" id="IPR001351">
    <property type="entry name" value="Ribosomal_uS3_C"/>
</dbReference>
<dbReference type="PANTHER" id="PTHR11760:SF19">
    <property type="entry name" value="SMALL RIBOSOMAL SUBUNIT PROTEIN US3C"/>
    <property type="match status" value="1"/>
</dbReference>
<dbReference type="PROSITE" id="PS50823">
    <property type="entry name" value="KH_TYPE_2"/>
    <property type="match status" value="1"/>
</dbReference>
<evidence type="ECO:0000256" key="9">
    <source>
        <dbReference type="RuleBase" id="RU003624"/>
    </source>
</evidence>
<dbReference type="InterPro" id="IPR005704">
    <property type="entry name" value="Ribosomal_uS3_bac-typ"/>
</dbReference>
<dbReference type="PANTHER" id="PTHR11760">
    <property type="entry name" value="30S/40S RIBOSOMAL PROTEIN S3"/>
    <property type="match status" value="1"/>
</dbReference>
<evidence type="ECO:0000256" key="3">
    <source>
        <dbReference type="ARBA" id="ARBA00022884"/>
    </source>
</evidence>